<dbReference type="AlphaFoldDB" id="A0AAV5VR96"/>
<name>A0AAV5VR96_9BILA</name>
<accession>A0AAV5VR96</accession>
<evidence type="ECO:0000313" key="1">
    <source>
        <dbReference type="EMBL" id="GMT21227.1"/>
    </source>
</evidence>
<dbReference type="Proteomes" id="UP001432322">
    <property type="component" value="Unassembled WGS sequence"/>
</dbReference>
<organism evidence="1 2">
    <name type="scientific">Pristionchus fissidentatus</name>
    <dbReference type="NCBI Taxonomy" id="1538716"/>
    <lineage>
        <taxon>Eukaryota</taxon>
        <taxon>Metazoa</taxon>
        <taxon>Ecdysozoa</taxon>
        <taxon>Nematoda</taxon>
        <taxon>Chromadorea</taxon>
        <taxon>Rhabditida</taxon>
        <taxon>Rhabditina</taxon>
        <taxon>Diplogasteromorpha</taxon>
        <taxon>Diplogasteroidea</taxon>
        <taxon>Neodiplogasteridae</taxon>
        <taxon>Pristionchus</taxon>
    </lineage>
</organism>
<reference evidence="1" key="1">
    <citation type="submission" date="2023-10" db="EMBL/GenBank/DDBJ databases">
        <title>Genome assembly of Pristionchus species.</title>
        <authorList>
            <person name="Yoshida K."/>
            <person name="Sommer R.J."/>
        </authorList>
    </citation>
    <scope>NUCLEOTIDE SEQUENCE</scope>
    <source>
        <strain evidence="1">RS5133</strain>
    </source>
</reference>
<gene>
    <name evidence="1" type="ORF">PFISCL1PPCAC_12524</name>
</gene>
<keyword evidence="2" id="KW-1185">Reference proteome</keyword>
<dbReference type="EMBL" id="BTSY01000003">
    <property type="protein sequence ID" value="GMT21227.1"/>
    <property type="molecule type" value="Genomic_DNA"/>
</dbReference>
<sequence length="206" mass="24339">ISILQCANNHCVQINSNFIFHETDTDVWKMLENFRVRNFVIELKPIDEDQYVDLWLTLRRIRFDSLQITSHSVHNFYFLEFLGMLFAEKDLSHANLYLKWDRHSSAKNIRVVKEWLLKMPETRELIIEWNDNSSRDVPDPELDDKLLTYLARHTSSLNMFKALAFHSTEGIENVYEAFDSTPLHKARITVLNETKQELYPGNSSMT</sequence>
<proteinExistence type="predicted"/>
<comment type="caution">
    <text evidence="1">The sequence shown here is derived from an EMBL/GenBank/DDBJ whole genome shotgun (WGS) entry which is preliminary data.</text>
</comment>
<protein>
    <submittedName>
        <fullName evidence="1">Uncharacterized protein</fullName>
    </submittedName>
</protein>
<feature type="non-terminal residue" evidence="1">
    <location>
        <position position="1"/>
    </location>
</feature>
<evidence type="ECO:0000313" key="2">
    <source>
        <dbReference type="Proteomes" id="UP001432322"/>
    </source>
</evidence>